<dbReference type="Proteomes" id="UP000282759">
    <property type="component" value="Unassembled WGS sequence"/>
</dbReference>
<evidence type="ECO:0000256" key="1">
    <source>
        <dbReference type="SAM" id="SignalP"/>
    </source>
</evidence>
<dbReference type="Gene3D" id="2.40.128.110">
    <property type="entry name" value="Lipid/polyisoprenoid-binding, YceI-like"/>
    <property type="match status" value="1"/>
</dbReference>
<dbReference type="InterPro" id="IPR036761">
    <property type="entry name" value="TTHA0802/YceI-like_sf"/>
</dbReference>
<feature type="domain" description="Lipid/polyisoprenoid-binding YceI-like" evidence="2">
    <location>
        <begin position="26"/>
        <end position="192"/>
    </location>
</feature>
<comment type="caution">
    <text evidence="3">The sequence shown here is derived from an EMBL/GenBank/DDBJ whole genome shotgun (WGS) entry which is preliminary data.</text>
</comment>
<dbReference type="SMART" id="SM00867">
    <property type="entry name" value="YceI"/>
    <property type="match status" value="1"/>
</dbReference>
<keyword evidence="4" id="KW-1185">Reference proteome</keyword>
<proteinExistence type="predicted"/>
<evidence type="ECO:0000313" key="3">
    <source>
        <dbReference type="EMBL" id="RVU03142.1"/>
    </source>
</evidence>
<sequence length="195" mass="21252">MKKLFLLAATGLLFAACQKNEQQPQTYTVNEASSRIEWKGSAPDHFHVGSFDVNGSFSTGSDGLINAGSFTIPIASIKDFDLPDNVKPVLLADLKDNFFKVATHPNASFKITSVKAVAASKDSCLLTGDFTMLGQTHPISFPASIKAIGDSIKTEAKFNLNRLTWGMNNYSDASQKLYILPEINLSLHIRAARKK</sequence>
<protein>
    <submittedName>
        <fullName evidence="3">YceI family protein</fullName>
    </submittedName>
</protein>
<dbReference type="OrthoDB" id="951410at2"/>
<accession>A0A3S2Y488</accession>
<dbReference type="Pfam" id="PF04264">
    <property type="entry name" value="YceI"/>
    <property type="match status" value="1"/>
</dbReference>
<feature type="signal peptide" evidence="1">
    <location>
        <begin position="1"/>
        <end position="15"/>
    </location>
</feature>
<dbReference type="AlphaFoldDB" id="A0A3S2Y488"/>
<organism evidence="3 4">
    <name type="scientific">Mucilaginibacter limnophilus</name>
    <dbReference type="NCBI Taxonomy" id="1932778"/>
    <lineage>
        <taxon>Bacteria</taxon>
        <taxon>Pseudomonadati</taxon>
        <taxon>Bacteroidota</taxon>
        <taxon>Sphingobacteriia</taxon>
        <taxon>Sphingobacteriales</taxon>
        <taxon>Sphingobacteriaceae</taxon>
        <taxon>Mucilaginibacter</taxon>
    </lineage>
</organism>
<dbReference type="PROSITE" id="PS51257">
    <property type="entry name" value="PROKAR_LIPOPROTEIN"/>
    <property type="match status" value="1"/>
</dbReference>
<evidence type="ECO:0000313" key="4">
    <source>
        <dbReference type="Proteomes" id="UP000282759"/>
    </source>
</evidence>
<feature type="chain" id="PRO_5018749395" evidence="1">
    <location>
        <begin position="16"/>
        <end position="195"/>
    </location>
</feature>
<keyword evidence="1" id="KW-0732">Signal</keyword>
<dbReference type="PANTHER" id="PTHR34406:SF1">
    <property type="entry name" value="PROTEIN YCEI"/>
    <property type="match status" value="1"/>
</dbReference>
<dbReference type="RefSeq" id="WP_127703508.1">
    <property type="nucleotide sequence ID" value="NZ_SACK01000001.1"/>
</dbReference>
<reference evidence="3 4" key="1">
    <citation type="submission" date="2019-01" db="EMBL/GenBank/DDBJ databases">
        <authorList>
            <person name="Chen W.-M."/>
        </authorList>
    </citation>
    <scope>NUCLEOTIDE SEQUENCE [LARGE SCALE GENOMIC DNA]</scope>
    <source>
        <strain evidence="3 4">YBJ-36</strain>
    </source>
</reference>
<gene>
    <name evidence="3" type="ORF">EOD41_04210</name>
</gene>
<name>A0A3S2Y488_9SPHI</name>
<dbReference type="SUPFAM" id="SSF101874">
    <property type="entry name" value="YceI-like"/>
    <property type="match status" value="1"/>
</dbReference>
<evidence type="ECO:0000259" key="2">
    <source>
        <dbReference type="SMART" id="SM00867"/>
    </source>
</evidence>
<dbReference type="InterPro" id="IPR007372">
    <property type="entry name" value="Lipid/polyisoprenoid-bd_YceI"/>
</dbReference>
<dbReference type="EMBL" id="SACK01000001">
    <property type="protein sequence ID" value="RVU03142.1"/>
    <property type="molecule type" value="Genomic_DNA"/>
</dbReference>
<dbReference type="PANTHER" id="PTHR34406">
    <property type="entry name" value="PROTEIN YCEI"/>
    <property type="match status" value="1"/>
</dbReference>